<dbReference type="GO" id="GO:0032259">
    <property type="term" value="P:methylation"/>
    <property type="evidence" value="ECO:0007669"/>
    <property type="project" value="UniProtKB-KW"/>
</dbReference>
<dbReference type="Gene3D" id="3.40.50.150">
    <property type="entry name" value="Vaccinia Virus protein VP39"/>
    <property type="match status" value="1"/>
</dbReference>
<reference evidence="7" key="1">
    <citation type="submission" date="2020-11" db="EMBL/GenBank/DDBJ databases">
        <title>Chlorella ohadii genome sequencing and assembly.</title>
        <authorList>
            <person name="Murik O."/>
            <person name="Treves H."/>
            <person name="Kedem I."/>
            <person name="Shotland Y."/>
            <person name="Kaplan A."/>
        </authorList>
    </citation>
    <scope>NUCLEOTIDE SEQUENCE</scope>
    <source>
        <strain evidence="7">1</strain>
    </source>
</reference>
<feature type="region of interest" description="Disordered" evidence="4">
    <location>
        <begin position="393"/>
        <end position="445"/>
    </location>
</feature>
<feature type="domain" description="Ribosomal RNA large subunit methyltransferase K/L-like methyltransferase" evidence="5">
    <location>
        <begin position="246"/>
        <end position="406"/>
    </location>
</feature>
<accession>A0AAD5DQI3</accession>
<dbReference type="GO" id="GO:0043527">
    <property type="term" value="C:tRNA methyltransferase complex"/>
    <property type="evidence" value="ECO:0007669"/>
    <property type="project" value="UniProtKB-ARBA"/>
</dbReference>
<gene>
    <name evidence="7" type="ORF">COHA_005029</name>
</gene>
<feature type="region of interest" description="Disordered" evidence="4">
    <location>
        <begin position="511"/>
        <end position="535"/>
    </location>
</feature>
<dbReference type="CDD" id="cd11715">
    <property type="entry name" value="THUMP_AdoMetMT"/>
    <property type="match status" value="1"/>
</dbReference>
<evidence type="ECO:0000313" key="7">
    <source>
        <dbReference type="EMBL" id="KAI7841256.1"/>
    </source>
</evidence>
<dbReference type="InterPro" id="IPR000241">
    <property type="entry name" value="RlmKL-like_Mtase"/>
</dbReference>
<feature type="compositionally biased region" description="Gly residues" evidence="4">
    <location>
        <begin position="517"/>
        <end position="534"/>
    </location>
</feature>
<dbReference type="PANTHER" id="PTHR47313">
    <property type="entry name" value="RIBOSOMAL RNA LARGE SUBUNIT METHYLTRANSFERASE K/L"/>
    <property type="match status" value="1"/>
</dbReference>
<keyword evidence="3" id="KW-0808">Transferase</keyword>
<keyword evidence="2" id="KW-0489">Methyltransferase</keyword>
<dbReference type="PANTHER" id="PTHR47313:SF1">
    <property type="entry name" value="RIBOSOMAL RNA LARGE SUBUNIT METHYLTRANSFERASE K_L"/>
    <property type="match status" value="1"/>
</dbReference>
<feature type="compositionally biased region" description="Low complexity" evidence="4">
    <location>
        <begin position="433"/>
        <end position="445"/>
    </location>
</feature>
<evidence type="ECO:0000259" key="6">
    <source>
        <dbReference type="Pfam" id="PF22020"/>
    </source>
</evidence>
<comment type="caution">
    <text evidence="7">The sequence shown here is derived from an EMBL/GenBank/DDBJ whole genome shotgun (WGS) entry which is preliminary data.</text>
</comment>
<dbReference type="AlphaFoldDB" id="A0AAD5DQI3"/>
<name>A0AAD5DQI3_9CHLO</name>
<evidence type="ECO:0000256" key="3">
    <source>
        <dbReference type="ARBA" id="ARBA00022679"/>
    </source>
</evidence>
<dbReference type="Pfam" id="PF01170">
    <property type="entry name" value="UPF0020"/>
    <property type="match status" value="1"/>
</dbReference>
<dbReference type="GO" id="GO:0005930">
    <property type="term" value="C:axoneme"/>
    <property type="evidence" value="ECO:0007669"/>
    <property type="project" value="UniProtKB-SubCell"/>
</dbReference>
<keyword evidence="8" id="KW-1185">Reference proteome</keyword>
<dbReference type="Gene3D" id="3.80.10.10">
    <property type="entry name" value="Ribonuclease Inhibitor"/>
    <property type="match status" value="1"/>
</dbReference>
<feature type="region of interest" description="Disordered" evidence="4">
    <location>
        <begin position="1"/>
        <end position="45"/>
    </location>
</feature>
<evidence type="ECO:0000259" key="5">
    <source>
        <dbReference type="Pfam" id="PF01170"/>
    </source>
</evidence>
<evidence type="ECO:0000256" key="1">
    <source>
        <dbReference type="ARBA" id="ARBA00004430"/>
    </source>
</evidence>
<evidence type="ECO:0000256" key="4">
    <source>
        <dbReference type="SAM" id="MobiDB-lite"/>
    </source>
</evidence>
<dbReference type="Gene3D" id="3.30.2130.30">
    <property type="match status" value="1"/>
</dbReference>
<feature type="compositionally biased region" description="Low complexity" evidence="4">
    <location>
        <begin position="25"/>
        <end position="34"/>
    </location>
</feature>
<feature type="compositionally biased region" description="Low complexity" evidence="4">
    <location>
        <begin position="1"/>
        <end position="15"/>
    </location>
</feature>
<organism evidence="7 8">
    <name type="scientific">Chlorella ohadii</name>
    <dbReference type="NCBI Taxonomy" id="2649997"/>
    <lineage>
        <taxon>Eukaryota</taxon>
        <taxon>Viridiplantae</taxon>
        <taxon>Chlorophyta</taxon>
        <taxon>core chlorophytes</taxon>
        <taxon>Trebouxiophyceae</taxon>
        <taxon>Chlorellales</taxon>
        <taxon>Chlorellaceae</taxon>
        <taxon>Chlorella clade</taxon>
        <taxon>Chlorella</taxon>
    </lineage>
</organism>
<dbReference type="Proteomes" id="UP001205105">
    <property type="component" value="Unassembled WGS sequence"/>
</dbReference>
<sequence length="1076" mass="116056">MLATAPAARLRLTAPHTLPRGLGSGFSRRASGGSKWRPRHHDRRPSLAVVRAMRERAEAADPQIQQRRHPLEPGHSHYYATCHPGLEEVVAAELRGPQIGAANVHPGKAGVSFSGPASVGYRANLWLRAAIRVLQLQHETLLDARRPAGEAVYDSFREAADWARLLQPGQSFSVDGRVWSCSNLSSSQLLSVRARDAICDAVRDARGTKPMPPERGSVADLPLFVTAYHDRLTIYRDMSGDSLHRRGYRQAMHRASLNESAAAGILYLSGWGDLCGQEGAVLADPMCGSGTFLIEAALMATGTAPGSFRRWWPFTQWRDSFDRGTWAAQVEAAAAARHRPPAGVECWGNDLHQGALALALKDVEAAGMHPMIRLHHGECRDWRLPRPPALVVSNPPWGQRLLNPEREDSFSRGDESNVEAWWHKEEAPPQRQPPRQQRQDGAAQQQLADTWWDLSAFLKQQTPGATAFLLSGNPEATKGLRLKAERRYPITVGGVDCRLLRYSIRGVEQPAATTAAAGGGSRDGSSGGYSGSGRQGEVTGATAAQVCKRWNAVFYSDSCKDLWRHYWGKFDRRELADEQRMAAGMRLFRRFSHLIERIGFVAEHEGWLQQAAAPHLLAVLASLNPEVLTELTIDMPLVPASVQAVAQFRQLQHLGIAAEQSTADMAGLADVVPQLQSLQQFHLHASSVEDALLAVVCQLPALAGLGLCSTEEPLPDLSPLAALAGSLTSLFLLERESHDDGLLLPQAAAFPKLRKLFVVAAVLQVPGAGLLEAVNEDGDWDEDEKCYLFGTGGQLPPAPALGFELSDGGLALDVWNVELQAGQLAAMLASAVPMGRPLGLCFRLCGFTPQSFEGCALHLATVEELQIMVCVGRFGEDLSLQPRLDALFRQTAALRSLTAFCVPVADETTCLRNGLPAAVATLRHLTSLELIATRLPHLNGVVEGLPGLAHLDLRLNHLEQLPTSLSRCTKLTALLLGMNDDLTPGGLDDGTASLLAALPALARLQLPHSAASGPRGVEGAHSLLADCGGSHIGEATFAKIPGLGADDTEWDITATCASSVTLLHSSWHLCHCDATA</sequence>
<protein>
    <submittedName>
        <fullName evidence="7">Uncharacterized protein</fullName>
    </submittedName>
</protein>
<dbReference type="InterPro" id="IPR053943">
    <property type="entry name" value="RlmKL-like_Mtase_CS"/>
</dbReference>
<feature type="domain" description="RlmL ferredoxin-like" evidence="6">
    <location>
        <begin position="78"/>
        <end position="134"/>
    </location>
</feature>
<dbReference type="PROSITE" id="PS01261">
    <property type="entry name" value="UPF0020"/>
    <property type="match status" value="1"/>
</dbReference>
<dbReference type="SUPFAM" id="SSF52058">
    <property type="entry name" value="L domain-like"/>
    <property type="match status" value="1"/>
</dbReference>
<evidence type="ECO:0000313" key="8">
    <source>
        <dbReference type="Proteomes" id="UP001205105"/>
    </source>
</evidence>
<dbReference type="Pfam" id="PF22020">
    <property type="entry name" value="RlmL_1st"/>
    <property type="match status" value="1"/>
</dbReference>
<dbReference type="InterPro" id="IPR032675">
    <property type="entry name" value="LRR_dom_sf"/>
</dbReference>
<feature type="compositionally biased region" description="Basic and acidic residues" evidence="4">
    <location>
        <begin position="403"/>
        <end position="428"/>
    </location>
</feature>
<evidence type="ECO:0000256" key="2">
    <source>
        <dbReference type="ARBA" id="ARBA00022603"/>
    </source>
</evidence>
<dbReference type="GO" id="GO:0008168">
    <property type="term" value="F:methyltransferase activity"/>
    <property type="evidence" value="ECO:0007669"/>
    <property type="project" value="UniProtKB-KW"/>
</dbReference>
<dbReference type="SUPFAM" id="SSF53335">
    <property type="entry name" value="S-adenosyl-L-methionine-dependent methyltransferases"/>
    <property type="match status" value="1"/>
</dbReference>
<comment type="subcellular location">
    <subcellularLocation>
        <location evidence="1">Cytoplasm</location>
        <location evidence="1">Cytoskeleton</location>
        <location evidence="1">Cilium axoneme</location>
    </subcellularLocation>
</comment>
<dbReference type="InterPro" id="IPR054170">
    <property type="entry name" value="RlmL_1st"/>
</dbReference>
<proteinExistence type="predicted"/>
<dbReference type="InterPro" id="IPR029063">
    <property type="entry name" value="SAM-dependent_MTases_sf"/>
</dbReference>
<dbReference type="EMBL" id="JADXDR010000065">
    <property type="protein sequence ID" value="KAI7841256.1"/>
    <property type="molecule type" value="Genomic_DNA"/>
</dbReference>